<keyword evidence="4" id="KW-1185">Reference proteome</keyword>
<protein>
    <submittedName>
        <fullName evidence="2">Flagellar protein</fullName>
    </submittedName>
</protein>
<comment type="caution">
    <text evidence="2">The sequence shown here is derived from an EMBL/GenBank/DDBJ whole genome shotgun (WGS) entry which is preliminary data.</text>
</comment>
<reference evidence="3" key="1">
    <citation type="submission" date="2015-07" db="EMBL/GenBank/DDBJ databases">
        <title>Genome sequencing project for genomic taxonomy and phylogenomics of Bacillus-like bacteria.</title>
        <authorList>
            <person name="Liu B."/>
            <person name="Wang J."/>
            <person name="Zhu Y."/>
            <person name="Liu G."/>
            <person name="Chen Q."/>
            <person name="Chen Z."/>
            <person name="Lan J."/>
            <person name="Che J."/>
            <person name="Ge C."/>
            <person name="Shi H."/>
            <person name="Pan Z."/>
            <person name="Liu X."/>
        </authorList>
    </citation>
    <scope>NUCLEOTIDE SEQUENCE [LARGE SCALE GENOMIC DNA]</scope>
    <source>
        <strain evidence="3">DSM 9887</strain>
    </source>
</reference>
<gene>
    <name evidence="2" type="ORF">ADS79_12870</name>
    <name evidence="1" type="ORF">BRE01_39370</name>
</gene>
<dbReference type="Proteomes" id="UP000319578">
    <property type="component" value="Unassembled WGS sequence"/>
</dbReference>
<dbReference type="RefSeq" id="WP_049738776.1">
    <property type="nucleotide sequence ID" value="NZ_BJON01000015.1"/>
</dbReference>
<dbReference type="Proteomes" id="UP000036834">
    <property type="component" value="Unassembled WGS sequence"/>
</dbReference>
<organism evidence="2 3">
    <name type="scientific">Brevibacillus reuszeri</name>
    <dbReference type="NCBI Taxonomy" id="54915"/>
    <lineage>
        <taxon>Bacteria</taxon>
        <taxon>Bacillati</taxon>
        <taxon>Bacillota</taxon>
        <taxon>Bacilli</taxon>
        <taxon>Bacillales</taxon>
        <taxon>Paenibacillaceae</taxon>
        <taxon>Brevibacillus</taxon>
    </lineage>
</organism>
<accession>A0A0K9YVJ1</accession>
<dbReference type="EMBL" id="BJON01000015">
    <property type="protein sequence ID" value="GED70235.1"/>
    <property type="molecule type" value="Genomic_DNA"/>
</dbReference>
<evidence type="ECO:0000313" key="4">
    <source>
        <dbReference type="Proteomes" id="UP000319578"/>
    </source>
</evidence>
<sequence length="131" mass="14336">MNHFRVAQPYFPPKTNHVTRATAQTTQVSGKPFQQFLTESLGQTAKTAPLSFSQHAVNRLQERGISLEAPQLERLESAVQKAAAKGAQESLILMDNVAYVVSIVNRKIITAVDDGSLKDNVFTNIDSAIIV</sequence>
<dbReference type="PATRIC" id="fig|54915.3.peg.1562"/>
<proteinExistence type="predicted"/>
<evidence type="ECO:0000313" key="2">
    <source>
        <dbReference type="EMBL" id="KNB72729.1"/>
    </source>
</evidence>
<reference evidence="1 4" key="3">
    <citation type="submission" date="2019-06" db="EMBL/GenBank/DDBJ databases">
        <title>Whole genome shotgun sequence of Brevibacillus reuszeri NBRC 15719.</title>
        <authorList>
            <person name="Hosoyama A."/>
            <person name="Uohara A."/>
            <person name="Ohji S."/>
            <person name="Ichikawa N."/>
        </authorList>
    </citation>
    <scope>NUCLEOTIDE SEQUENCE [LARGE SCALE GENOMIC DNA]</scope>
    <source>
        <strain evidence="1 4">NBRC 15719</strain>
    </source>
</reference>
<name>A0A0K9YVJ1_9BACL</name>
<dbReference type="Pfam" id="PF12611">
    <property type="entry name" value="Flagellar_put"/>
    <property type="match status" value="1"/>
</dbReference>
<dbReference type="EMBL" id="LGIQ01000007">
    <property type="protein sequence ID" value="KNB72729.1"/>
    <property type="molecule type" value="Genomic_DNA"/>
</dbReference>
<dbReference type="OrthoDB" id="165650at2"/>
<dbReference type="NCBIfam" id="TIGR02530">
    <property type="entry name" value="flg_new"/>
    <property type="match status" value="1"/>
</dbReference>
<evidence type="ECO:0000313" key="1">
    <source>
        <dbReference type="EMBL" id="GED70235.1"/>
    </source>
</evidence>
<keyword evidence="2" id="KW-0966">Cell projection</keyword>
<evidence type="ECO:0000313" key="3">
    <source>
        <dbReference type="Proteomes" id="UP000036834"/>
    </source>
</evidence>
<dbReference type="InterPro" id="IPR013367">
    <property type="entry name" value="Flagellar_put"/>
</dbReference>
<dbReference type="STRING" id="54915.ADS79_12870"/>
<keyword evidence="2" id="KW-0282">Flagellum</keyword>
<reference evidence="2" key="2">
    <citation type="submission" date="2015-07" db="EMBL/GenBank/DDBJ databases">
        <title>MeaNS - Measles Nucleotide Surveillance Program.</title>
        <authorList>
            <person name="Tran T."/>
            <person name="Druce J."/>
        </authorList>
    </citation>
    <scope>NUCLEOTIDE SEQUENCE</scope>
    <source>
        <strain evidence="2">DSM 9887</strain>
    </source>
</reference>
<keyword evidence="2" id="KW-0969">Cilium</keyword>
<dbReference type="AlphaFoldDB" id="A0A0K9YVJ1"/>